<feature type="region of interest" description="Disordered" evidence="1">
    <location>
        <begin position="485"/>
        <end position="537"/>
    </location>
</feature>
<name>W4KNL0_HETIT</name>
<feature type="compositionally biased region" description="Basic and acidic residues" evidence="1">
    <location>
        <begin position="511"/>
        <end position="527"/>
    </location>
</feature>
<dbReference type="RefSeq" id="XP_009541326.1">
    <property type="nucleotide sequence ID" value="XM_009543031.1"/>
</dbReference>
<protein>
    <submittedName>
        <fullName evidence="2">Uncharacterized protein</fullName>
    </submittedName>
</protein>
<gene>
    <name evidence="2" type="ORF">HETIRDRAFT_424240</name>
</gene>
<reference evidence="2 3" key="1">
    <citation type="journal article" date="2012" name="New Phytol.">
        <title>Insight into trade-off between wood decay and parasitism from the genome of a fungal forest pathogen.</title>
        <authorList>
            <person name="Olson A."/>
            <person name="Aerts A."/>
            <person name="Asiegbu F."/>
            <person name="Belbahri L."/>
            <person name="Bouzid O."/>
            <person name="Broberg A."/>
            <person name="Canback B."/>
            <person name="Coutinho P.M."/>
            <person name="Cullen D."/>
            <person name="Dalman K."/>
            <person name="Deflorio G."/>
            <person name="van Diepen L.T."/>
            <person name="Dunand C."/>
            <person name="Duplessis S."/>
            <person name="Durling M."/>
            <person name="Gonthier P."/>
            <person name="Grimwood J."/>
            <person name="Fossdal C.G."/>
            <person name="Hansson D."/>
            <person name="Henrissat B."/>
            <person name="Hietala A."/>
            <person name="Himmelstrand K."/>
            <person name="Hoffmeister D."/>
            <person name="Hogberg N."/>
            <person name="James T.Y."/>
            <person name="Karlsson M."/>
            <person name="Kohler A."/>
            <person name="Kues U."/>
            <person name="Lee Y.H."/>
            <person name="Lin Y.C."/>
            <person name="Lind M."/>
            <person name="Lindquist E."/>
            <person name="Lombard V."/>
            <person name="Lucas S."/>
            <person name="Lunden K."/>
            <person name="Morin E."/>
            <person name="Murat C."/>
            <person name="Park J."/>
            <person name="Raffaello T."/>
            <person name="Rouze P."/>
            <person name="Salamov A."/>
            <person name="Schmutz J."/>
            <person name="Solheim H."/>
            <person name="Stahlberg J."/>
            <person name="Velez H."/>
            <person name="de Vries R.P."/>
            <person name="Wiebenga A."/>
            <person name="Woodward S."/>
            <person name="Yakovlev I."/>
            <person name="Garbelotto M."/>
            <person name="Martin F."/>
            <person name="Grigoriev I.V."/>
            <person name="Stenlid J."/>
        </authorList>
    </citation>
    <scope>NUCLEOTIDE SEQUENCE [LARGE SCALE GENOMIC DNA]</scope>
    <source>
        <strain evidence="2 3">TC 32-1</strain>
    </source>
</reference>
<dbReference type="STRING" id="747525.W4KNL0"/>
<evidence type="ECO:0000313" key="3">
    <source>
        <dbReference type="Proteomes" id="UP000030671"/>
    </source>
</evidence>
<sequence>MPAPTRSRNRFSLMLHLTSTLKTSDASSVGKSTIAGSLSAGSIKTATSSLATISESLIVNHAPISNPISPSQLFSASSSSFLSAHQGLTGTGIPPLNISVTPADSSLPVTTNELDPKEKMKLLKKARKLSKVLGEVNIGITTDITNQPDLGMRVDNRRKTSKKMSWGPAQSRAAEWAPSEPETSKQHSRHPVPVPPIEPASPSSLSKPASSTSVLDMRCPVELGRPSMDPSEFSHSHEVEIDQCSILSDSSILPSPPPFDRIHRARLAKLSRHLGENIPSELVLSPAPHKTAMSISLSPREVNFPSTSFQPPMRPETLGSARSRQKDKWKRKSMDLPPPTPLLSPSIASTLKGFSHQTASHSNLKRSKSLWSKGSAEREREEQIQDSAAALKNLEQSAPVDQEILTDKQKAMIIKRARKMAQVAKIKLIDNTILIRGAQLFGTEPPPSLYHIPSSANESSQSVDIHPESPALRAIPSLSELSSTTHLHTVHRHSSSSSMSSISSEPSTPTPRKDSPSLRSRKSESDHPPTPPPFSQLARAEISKSPLRIQSDMANTSAFRQRRLRAAKLSRFFGVAYHDISETLSADPPPTPYSPSMPRIAPEEPPKMSNVAVNVKIEPGGFWGALMDGHRQNIHGADMNDVIDRLRQMRSA</sequence>
<evidence type="ECO:0000256" key="1">
    <source>
        <dbReference type="SAM" id="MobiDB-lite"/>
    </source>
</evidence>
<dbReference type="EMBL" id="KI925454">
    <property type="protein sequence ID" value="ETW87423.1"/>
    <property type="molecule type" value="Genomic_DNA"/>
</dbReference>
<feature type="region of interest" description="Disordered" evidence="1">
    <location>
        <begin position="296"/>
        <end position="383"/>
    </location>
</feature>
<dbReference type="GeneID" id="20673956"/>
<proteinExistence type="predicted"/>
<feature type="compositionally biased region" description="Low complexity" evidence="1">
    <location>
        <begin position="200"/>
        <end position="213"/>
    </location>
</feature>
<dbReference type="OrthoDB" id="3269550at2759"/>
<dbReference type="Proteomes" id="UP000030671">
    <property type="component" value="Unassembled WGS sequence"/>
</dbReference>
<evidence type="ECO:0000313" key="2">
    <source>
        <dbReference type="EMBL" id="ETW87423.1"/>
    </source>
</evidence>
<feature type="region of interest" description="Disordered" evidence="1">
    <location>
        <begin position="143"/>
        <end position="214"/>
    </location>
</feature>
<organism evidence="2 3">
    <name type="scientific">Heterobasidion irregulare (strain TC 32-1)</name>
    <dbReference type="NCBI Taxonomy" id="747525"/>
    <lineage>
        <taxon>Eukaryota</taxon>
        <taxon>Fungi</taxon>
        <taxon>Dikarya</taxon>
        <taxon>Basidiomycota</taxon>
        <taxon>Agaricomycotina</taxon>
        <taxon>Agaricomycetes</taxon>
        <taxon>Russulales</taxon>
        <taxon>Bondarzewiaceae</taxon>
        <taxon>Heterobasidion</taxon>
        <taxon>Heterobasidion annosum species complex</taxon>
    </lineage>
</organism>
<dbReference type="eggNOG" id="ENOG502T2FF">
    <property type="taxonomic scope" value="Eukaryota"/>
</dbReference>
<dbReference type="InParanoid" id="W4KNL0"/>
<feature type="compositionally biased region" description="Low complexity" evidence="1">
    <location>
        <begin position="495"/>
        <end position="507"/>
    </location>
</feature>
<dbReference type="AlphaFoldDB" id="W4KNL0"/>
<dbReference type="HOGENOM" id="CLU_475793_0_0_1"/>
<keyword evidence="3" id="KW-1185">Reference proteome</keyword>
<dbReference type="KEGG" id="hir:HETIRDRAFT_424240"/>
<accession>W4KNL0</accession>